<evidence type="ECO:0000313" key="3">
    <source>
        <dbReference type="EMBL" id="ORY78535.1"/>
    </source>
</evidence>
<dbReference type="GeneID" id="63787259"/>
<evidence type="ECO:0000256" key="1">
    <source>
        <dbReference type="SAM" id="MobiDB-lite"/>
    </source>
</evidence>
<dbReference type="EMBL" id="MCFI01000017">
    <property type="protein sequence ID" value="ORY78535.1"/>
    <property type="molecule type" value="Genomic_DNA"/>
</dbReference>
<dbReference type="NCBIfam" id="NF038133">
    <property type="entry name" value="choice_anch_L"/>
    <property type="match status" value="1"/>
</dbReference>
<keyword evidence="4" id="KW-1185">Reference proteome</keyword>
<dbReference type="STRING" id="56484.A0A1Y2F6H5"/>
<evidence type="ECO:0000313" key="4">
    <source>
        <dbReference type="Proteomes" id="UP000193685"/>
    </source>
</evidence>
<feature type="compositionally biased region" description="Low complexity" evidence="1">
    <location>
        <begin position="251"/>
        <end position="293"/>
    </location>
</feature>
<dbReference type="AlphaFoldDB" id="A0A1Y2F6H5"/>
<name>A0A1Y2F6H5_PROLT</name>
<dbReference type="OMA" id="ANSRYMG"/>
<organism evidence="3 4">
    <name type="scientific">Protomyces lactucae-debilis</name>
    <dbReference type="NCBI Taxonomy" id="2754530"/>
    <lineage>
        <taxon>Eukaryota</taxon>
        <taxon>Fungi</taxon>
        <taxon>Dikarya</taxon>
        <taxon>Ascomycota</taxon>
        <taxon>Taphrinomycotina</taxon>
        <taxon>Taphrinomycetes</taxon>
        <taxon>Taphrinales</taxon>
        <taxon>Protomycetaceae</taxon>
        <taxon>Protomyces</taxon>
    </lineage>
</organism>
<protein>
    <submittedName>
        <fullName evidence="3">Uncharacterized protein</fullName>
    </submittedName>
</protein>
<feature type="signal peptide" evidence="2">
    <location>
        <begin position="1"/>
        <end position="21"/>
    </location>
</feature>
<reference evidence="3 4" key="1">
    <citation type="submission" date="2016-07" db="EMBL/GenBank/DDBJ databases">
        <title>Pervasive Adenine N6-methylation of Active Genes in Fungi.</title>
        <authorList>
            <consortium name="DOE Joint Genome Institute"/>
            <person name="Mondo S.J."/>
            <person name="Dannebaum R.O."/>
            <person name="Kuo R.C."/>
            <person name="Labutti K."/>
            <person name="Haridas S."/>
            <person name="Kuo A."/>
            <person name="Salamov A."/>
            <person name="Ahrendt S.R."/>
            <person name="Lipzen A."/>
            <person name="Sullivan W."/>
            <person name="Andreopoulos W.B."/>
            <person name="Clum A."/>
            <person name="Lindquist E."/>
            <person name="Daum C."/>
            <person name="Ramamoorthy G.K."/>
            <person name="Gryganskyi A."/>
            <person name="Culley D."/>
            <person name="Magnuson J.K."/>
            <person name="James T.Y."/>
            <person name="O'Malley M.A."/>
            <person name="Stajich J.E."/>
            <person name="Spatafora J.W."/>
            <person name="Visel A."/>
            <person name="Grigoriev I.V."/>
        </authorList>
    </citation>
    <scope>NUCLEOTIDE SEQUENCE [LARGE SCALE GENOMIC DNA]</scope>
    <source>
        <strain evidence="3 4">12-1054</strain>
    </source>
</reference>
<dbReference type="OrthoDB" id="5403315at2759"/>
<comment type="caution">
    <text evidence="3">The sequence shown here is derived from an EMBL/GenBank/DDBJ whole genome shotgun (WGS) entry which is preliminary data.</text>
</comment>
<dbReference type="InterPro" id="IPR049804">
    <property type="entry name" value="Choice_anch_L"/>
</dbReference>
<proteinExistence type="predicted"/>
<dbReference type="Proteomes" id="UP000193685">
    <property type="component" value="Unassembled WGS sequence"/>
</dbReference>
<feature type="region of interest" description="Disordered" evidence="1">
    <location>
        <begin position="251"/>
        <end position="300"/>
    </location>
</feature>
<gene>
    <name evidence="3" type="ORF">BCR37DRAFT_388732</name>
</gene>
<keyword evidence="2" id="KW-0732">Signal</keyword>
<sequence length="395" mass="40219">MVSRFLLTALSLLSSSNLVSSLTVTQADFSALAASLVTANSGLTLLSGSFSGNAAQAGTYTNGPQSLADGVVLSTGDAKNAALPKTSDANSRYMGGGSPLCSAIAEGDFRDAAVLTLNLAIDKTKYNGVSLSFIFASEEFPAWVGSKYNDVLGIFVNDKNVALDSAGQRVAINNGFFSSANVVTNDDSAYGGSTQKLIANTPVAAGVSTVKLEIVVCDNADQDVDSAVFLTGLKGITCEGNCDGIAVLPSSTSSTLSTSSTSSTSSTTSTTSTTSTYPSSTSTTSTSIASSTSAPVPSVNPKCSHDNCLRGLLFKNGVFFTAAYEACKTALPTITVLRSGTATQTITGPANLPTNANVCDGQGIERRLPRYISACGCASVFPVTTTIIASATMAR</sequence>
<feature type="chain" id="PRO_5013367917" evidence="2">
    <location>
        <begin position="22"/>
        <end position="395"/>
    </location>
</feature>
<evidence type="ECO:0000256" key="2">
    <source>
        <dbReference type="SAM" id="SignalP"/>
    </source>
</evidence>
<dbReference type="RefSeq" id="XP_040723416.1">
    <property type="nucleotide sequence ID" value="XM_040870660.1"/>
</dbReference>
<accession>A0A1Y2F6H5</accession>